<organism evidence="2 3">
    <name type="scientific">Tolypocladium capitatum</name>
    <dbReference type="NCBI Taxonomy" id="45235"/>
    <lineage>
        <taxon>Eukaryota</taxon>
        <taxon>Fungi</taxon>
        <taxon>Dikarya</taxon>
        <taxon>Ascomycota</taxon>
        <taxon>Pezizomycotina</taxon>
        <taxon>Sordariomycetes</taxon>
        <taxon>Hypocreomycetidae</taxon>
        <taxon>Hypocreales</taxon>
        <taxon>Ophiocordycipitaceae</taxon>
        <taxon>Tolypocladium</taxon>
    </lineage>
</organism>
<dbReference type="InterPro" id="IPR012337">
    <property type="entry name" value="RNaseH-like_sf"/>
</dbReference>
<dbReference type="InterPro" id="IPR002562">
    <property type="entry name" value="3'-5'_exonuclease_dom"/>
</dbReference>
<dbReference type="SUPFAM" id="SSF53098">
    <property type="entry name" value="Ribonuclease H-like"/>
    <property type="match status" value="1"/>
</dbReference>
<dbReference type="PANTHER" id="PTHR43040">
    <property type="entry name" value="RIBONUCLEASE D"/>
    <property type="match status" value="1"/>
</dbReference>
<sequence length="252" mass="28246">MEASKATTAEWIDQPAQLANFIDYIGALPPHYTLLYLDVQGDNLGTHGAVSVLSVSLCKDPRVFLIDVLTLGAKAFSTPGTQTGRTMKYILESREIEKAFFDVRSDAHALYHNYGIRLGGVQDLQVMEVVIRKSSDKRSLRSFADIMLGDIGLDSIEEVEKFNKTMQRRKKLIAVEGAGAREMFNQRPLSEDAMTYCIFDVKFLHLMRFCFNDRLSRGKDMAIMLSEEWVKQGQAADFTGRGEHMALAPPGL</sequence>
<dbReference type="AlphaFoldDB" id="A0A2K3QAQ0"/>
<evidence type="ECO:0000259" key="1">
    <source>
        <dbReference type="Pfam" id="PF01612"/>
    </source>
</evidence>
<dbReference type="GO" id="GO:0006139">
    <property type="term" value="P:nucleobase-containing compound metabolic process"/>
    <property type="evidence" value="ECO:0007669"/>
    <property type="project" value="InterPro"/>
</dbReference>
<dbReference type="Gene3D" id="3.30.420.10">
    <property type="entry name" value="Ribonuclease H-like superfamily/Ribonuclease H"/>
    <property type="match status" value="1"/>
</dbReference>
<evidence type="ECO:0000313" key="3">
    <source>
        <dbReference type="Proteomes" id="UP000236621"/>
    </source>
</evidence>
<gene>
    <name evidence="2" type="ORF">TCAP_05463</name>
</gene>
<dbReference type="PANTHER" id="PTHR43040:SF1">
    <property type="entry name" value="RIBONUCLEASE D"/>
    <property type="match status" value="1"/>
</dbReference>
<reference evidence="2 3" key="1">
    <citation type="submission" date="2017-08" db="EMBL/GenBank/DDBJ databases">
        <title>Harnessing the power of phylogenomics to disentangle the directionality and signatures of interkingdom host jumping in the parasitic fungal genus Tolypocladium.</title>
        <authorList>
            <person name="Quandt C.A."/>
            <person name="Patterson W."/>
            <person name="Spatafora J.W."/>
        </authorList>
    </citation>
    <scope>NUCLEOTIDE SEQUENCE [LARGE SCALE GENOMIC DNA]</scope>
    <source>
        <strain evidence="2 3">CBS 113982</strain>
    </source>
</reference>
<feature type="domain" description="3'-5' exonuclease" evidence="1">
    <location>
        <begin position="10"/>
        <end position="205"/>
    </location>
</feature>
<name>A0A2K3QAQ0_9HYPO</name>
<dbReference type="EMBL" id="NRSZ01000867">
    <property type="protein sequence ID" value="PNY24612.1"/>
    <property type="molecule type" value="Genomic_DNA"/>
</dbReference>
<accession>A0A2K3QAQ0</accession>
<dbReference type="Proteomes" id="UP000236621">
    <property type="component" value="Unassembled WGS sequence"/>
</dbReference>
<dbReference type="GO" id="GO:0003676">
    <property type="term" value="F:nucleic acid binding"/>
    <property type="evidence" value="ECO:0007669"/>
    <property type="project" value="InterPro"/>
</dbReference>
<dbReference type="GO" id="GO:0008408">
    <property type="term" value="F:3'-5' exonuclease activity"/>
    <property type="evidence" value="ECO:0007669"/>
    <property type="project" value="InterPro"/>
</dbReference>
<evidence type="ECO:0000313" key="2">
    <source>
        <dbReference type="EMBL" id="PNY24612.1"/>
    </source>
</evidence>
<dbReference type="OrthoDB" id="26838at2759"/>
<dbReference type="STRING" id="45235.A0A2K3QAQ0"/>
<protein>
    <recommendedName>
        <fullName evidence="1">3'-5' exonuclease domain-containing protein</fullName>
    </recommendedName>
</protein>
<dbReference type="InterPro" id="IPR036397">
    <property type="entry name" value="RNaseH_sf"/>
</dbReference>
<comment type="caution">
    <text evidence="2">The sequence shown here is derived from an EMBL/GenBank/DDBJ whole genome shotgun (WGS) entry which is preliminary data.</text>
</comment>
<keyword evidence="3" id="KW-1185">Reference proteome</keyword>
<proteinExistence type="predicted"/>
<dbReference type="Pfam" id="PF01612">
    <property type="entry name" value="DNA_pol_A_exo1"/>
    <property type="match status" value="1"/>
</dbReference>